<protein>
    <submittedName>
        <fullName evidence="1">Uncharacterized protein</fullName>
    </submittedName>
</protein>
<proteinExistence type="predicted"/>
<gene>
    <name evidence="1" type="ORF">BJX67DRAFT_252168</name>
</gene>
<evidence type="ECO:0000313" key="2">
    <source>
        <dbReference type="Proteomes" id="UP001610432"/>
    </source>
</evidence>
<organism evidence="1 2">
    <name type="scientific">Aspergillus lucknowensis</name>
    <dbReference type="NCBI Taxonomy" id="176173"/>
    <lineage>
        <taxon>Eukaryota</taxon>
        <taxon>Fungi</taxon>
        <taxon>Dikarya</taxon>
        <taxon>Ascomycota</taxon>
        <taxon>Pezizomycotina</taxon>
        <taxon>Eurotiomycetes</taxon>
        <taxon>Eurotiomycetidae</taxon>
        <taxon>Eurotiales</taxon>
        <taxon>Aspergillaceae</taxon>
        <taxon>Aspergillus</taxon>
        <taxon>Aspergillus subgen. Nidulantes</taxon>
    </lineage>
</organism>
<evidence type="ECO:0000313" key="1">
    <source>
        <dbReference type="EMBL" id="KAL2870859.1"/>
    </source>
</evidence>
<dbReference type="Proteomes" id="UP001610432">
    <property type="component" value="Unassembled WGS sequence"/>
</dbReference>
<accession>A0ABR4M262</accession>
<comment type="caution">
    <text evidence="1">The sequence shown here is derived from an EMBL/GenBank/DDBJ whole genome shotgun (WGS) entry which is preliminary data.</text>
</comment>
<dbReference type="EMBL" id="JBFXLQ010000005">
    <property type="protein sequence ID" value="KAL2870859.1"/>
    <property type="molecule type" value="Genomic_DNA"/>
</dbReference>
<keyword evidence="2" id="KW-1185">Reference proteome</keyword>
<sequence length="220" mass="24481">MVGDAGLIGFKAIALSHDGQVNALHATLEETKLEEACLELLSLHRVRRSLSGSKRRLYQIHVVLGNEERDEMRLSRSRERRGVSTVKRSPRHFSDYRVPTTGEKVEEKIEVNYETFVNFRYLDSLLLIFSPTAAPALRHSLSSPTCSKLFSPFLPFASLSRPISSNILFRAASASTPPEPVTLIQGPSACQSLPPERPYFWIVNSSGPPPTPPNHSSDRS</sequence>
<reference evidence="1 2" key="1">
    <citation type="submission" date="2024-07" db="EMBL/GenBank/DDBJ databases">
        <title>Section-level genome sequencing and comparative genomics of Aspergillus sections Usti and Cavernicolus.</title>
        <authorList>
            <consortium name="Lawrence Berkeley National Laboratory"/>
            <person name="Nybo J.L."/>
            <person name="Vesth T.C."/>
            <person name="Theobald S."/>
            <person name="Frisvad J.C."/>
            <person name="Larsen T.O."/>
            <person name="Kjaerboelling I."/>
            <person name="Rothschild-Mancinelli K."/>
            <person name="Lyhne E.K."/>
            <person name="Kogle M.E."/>
            <person name="Barry K."/>
            <person name="Clum A."/>
            <person name="Na H."/>
            <person name="Ledsgaard L."/>
            <person name="Lin J."/>
            <person name="Lipzen A."/>
            <person name="Kuo A."/>
            <person name="Riley R."/>
            <person name="Mondo S."/>
            <person name="Labutti K."/>
            <person name="Haridas S."/>
            <person name="Pangalinan J."/>
            <person name="Salamov A.A."/>
            <person name="Simmons B.A."/>
            <person name="Magnuson J.K."/>
            <person name="Chen J."/>
            <person name="Drula E."/>
            <person name="Henrissat B."/>
            <person name="Wiebenga A."/>
            <person name="Lubbers R.J."/>
            <person name="Gomes A.C."/>
            <person name="Macurrencykelacurrency M.R."/>
            <person name="Stajich J."/>
            <person name="Grigoriev I.V."/>
            <person name="Mortensen U.H."/>
            <person name="De Vries R.P."/>
            <person name="Baker S.E."/>
            <person name="Andersen M.R."/>
        </authorList>
    </citation>
    <scope>NUCLEOTIDE SEQUENCE [LARGE SCALE GENOMIC DNA]</scope>
    <source>
        <strain evidence="1 2">CBS 449.75</strain>
    </source>
</reference>
<dbReference type="RefSeq" id="XP_070889838.1">
    <property type="nucleotide sequence ID" value="XM_071026250.1"/>
</dbReference>
<name>A0ABR4M262_9EURO</name>
<dbReference type="GeneID" id="98141322"/>